<proteinExistence type="inferred from homology"/>
<keyword evidence="5 7" id="KW-0949">S-adenosyl-L-methionine</keyword>
<dbReference type="InterPro" id="IPR012263">
    <property type="entry name" value="M_m6A_EcoRV"/>
</dbReference>
<gene>
    <name evidence="8" type="primary">dam</name>
    <name evidence="8" type="ORF">BN59_00013</name>
</gene>
<dbReference type="GO" id="GO:0043565">
    <property type="term" value="F:sequence-specific DNA binding"/>
    <property type="evidence" value="ECO:0007669"/>
    <property type="project" value="TreeGrafter"/>
</dbReference>
<dbReference type="EC" id="2.1.1.72" evidence="2 7"/>
<dbReference type="RefSeq" id="WP_043872413.1">
    <property type="nucleotide sequence ID" value="NZ_CCVW01000001.1"/>
</dbReference>
<sequence length="269" mass="31130">MIKIRPFLKWAGNKYRCIETILNSFPIAARLVEPFTGSGAIFVNSTFQSYLLAEENKDLVVLFKCLQEGGNDFITYCSQLFCKDNNCADKYYQLREQFNKSTDLQLRSALFLYLNRHGYNGLCRYNQSGIYNVPFGLYSNPYFPRKEMDYFHHKAQFAHFIHSDFRDTFALAKPGDLIYCDPPYVPLSNSANFASYTNKKFGEKDQLDLAALARECANKGITVIISNHDTEFTRYHYRHSEIISFPVERSISCNANKRIPAQELVAIFR</sequence>
<dbReference type="EMBL" id="CCSB01000001">
    <property type="protein sequence ID" value="CDZ75755.1"/>
    <property type="molecule type" value="Genomic_DNA"/>
</dbReference>
<dbReference type="InterPro" id="IPR023095">
    <property type="entry name" value="Ade_MeTrfase_dom_2"/>
</dbReference>
<dbReference type="GO" id="GO:0009307">
    <property type="term" value="P:DNA restriction-modification system"/>
    <property type="evidence" value="ECO:0007669"/>
    <property type="project" value="InterPro"/>
</dbReference>
<keyword evidence="3 7" id="KW-0489">Methyltransferase</keyword>
<keyword evidence="4 7" id="KW-0808">Transferase</keyword>
<evidence type="ECO:0000256" key="2">
    <source>
        <dbReference type="ARBA" id="ARBA00011900"/>
    </source>
</evidence>
<comment type="similarity">
    <text evidence="1 7">Belongs to the N(4)/N(6)-methyltransferase family.</text>
</comment>
<dbReference type="GO" id="GO:0009007">
    <property type="term" value="F:site-specific DNA-methyltransferase (adenine-specific) activity"/>
    <property type="evidence" value="ECO:0007669"/>
    <property type="project" value="UniProtKB-UniRule"/>
</dbReference>
<dbReference type="AlphaFoldDB" id="A0A078KN15"/>
<dbReference type="PANTHER" id="PTHR30481">
    <property type="entry name" value="DNA ADENINE METHYLASE"/>
    <property type="match status" value="1"/>
</dbReference>
<dbReference type="Pfam" id="PF02086">
    <property type="entry name" value="MethyltransfD12"/>
    <property type="match status" value="1"/>
</dbReference>
<dbReference type="PRINTS" id="PR00505">
    <property type="entry name" value="D12N6MTFRASE"/>
</dbReference>
<evidence type="ECO:0000256" key="4">
    <source>
        <dbReference type="ARBA" id="ARBA00022679"/>
    </source>
</evidence>
<protein>
    <recommendedName>
        <fullName evidence="2 7">Site-specific DNA-methyltransferase (adenine-specific)</fullName>
        <ecNumber evidence="2 7">2.1.1.72</ecNumber>
    </recommendedName>
</protein>
<dbReference type="Gene3D" id="1.10.1020.10">
    <property type="entry name" value="Adenine-specific Methyltransferase, Domain 2"/>
    <property type="match status" value="1"/>
</dbReference>
<evidence type="ECO:0000256" key="3">
    <source>
        <dbReference type="ARBA" id="ARBA00022603"/>
    </source>
</evidence>
<dbReference type="InterPro" id="IPR002052">
    <property type="entry name" value="DNA_methylase_N6_adenine_CS"/>
</dbReference>
<dbReference type="PIRSF" id="PIRSF000398">
    <property type="entry name" value="M_m6A_EcoRV"/>
    <property type="match status" value="1"/>
</dbReference>
<keyword evidence="9" id="KW-1185">Reference proteome</keyword>
<comment type="catalytic activity">
    <reaction evidence="6 7">
        <text>a 2'-deoxyadenosine in DNA + S-adenosyl-L-methionine = an N(6)-methyl-2'-deoxyadenosine in DNA + S-adenosyl-L-homocysteine + H(+)</text>
        <dbReference type="Rhea" id="RHEA:15197"/>
        <dbReference type="Rhea" id="RHEA-COMP:12418"/>
        <dbReference type="Rhea" id="RHEA-COMP:12419"/>
        <dbReference type="ChEBI" id="CHEBI:15378"/>
        <dbReference type="ChEBI" id="CHEBI:57856"/>
        <dbReference type="ChEBI" id="CHEBI:59789"/>
        <dbReference type="ChEBI" id="CHEBI:90615"/>
        <dbReference type="ChEBI" id="CHEBI:90616"/>
        <dbReference type="EC" id="2.1.1.72"/>
    </reaction>
</comment>
<dbReference type="InterPro" id="IPR029063">
    <property type="entry name" value="SAM-dependent_MTases_sf"/>
</dbReference>
<dbReference type="PROSITE" id="PS00092">
    <property type="entry name" value="N6_MTASE"/>
    <property type="match status" value="1"/>
</dbReference>
<name>A0A078KN15_9GAMM</name>
<evidence type="ECO:0000256" key="6">
    <source>
        <dbReference type="ARBA" id="ARBA00047942"/>
    </source>
</evidence>
<evidence type="ECO:0000313" key="8">
    <source>
        <dbReference type="EMBL" id="CDZ75755.1"/>
    </source>
</evidence>
<dbReference type="GO" id="GO:1904047">
    <property type="term" value="F:S-adenosyl-L-methionine binding"/>
    <property type="evidence" value="ECO:0007669"/>
    <property type="project" value="TreeGrafter"/>
</dbReference>
<evidence type="ECO:0000313" key="9">
    <source>
        <dbReference type="Proteomes" id="UP000044071"/>
    </source>
</evidence>
<dbReference type="GO" id="GO:0006298">
    <property type="term" value="P:mismatch repair"/>
    <property type="evidence" value="ECO:0007669"/>
    <property type="project" value="TreeGrafter"/>
</dbReference>
<evidence type="ECO:0000256" key="5">
    <source>
        <dbReference type="ARBA" id="ARBA00022691"/>
    </source>
</evidence>
<dbReference type="eggNOG" id="COG0338">
    <property type="taxonomic scope" value="Bacteria"/>
</dbReference>
<dbReference type="Gene3D" id="3.40.50.150">
    <property type="entry name" value="Vaccinia Virus protein VP39"/>
    <property type="match status" value="1"/>
</dbReference>
<dbReference type="NCBIfam" id="TIGR00571">
    <property type="entry name" value="dam"/>
    <property type="match status" value="1"/>
</dbReference>
<dbReference type="GO" id="GO:0032259">
    <property type="term" value="P:methylation"/>
    <property type="evidence" value="ECO:0007669"/>
    <property type="project" value="UniProtKB-KW"/>
</dbReference>
<dbReference type="PANTHER" id="PTHR30481:SF3">
    <property type="entry name" value="DNA ADENINE METHYLASE"/>
    <property type="match status" value="1"/>
</dbReference>
<dbReference type="OrthoDB" id="9805629at2"/>
<dbReference type="InterPro" id="IPR012327">
    <property type="entry name" value="MeTrfase_D12"/>
</dbReference>
<accession>A0A078KN15</accession>
<dbReference type="STRING" id="1034943.BN59_00013"/>
<dbReference type="SUPFAM" id="SSF53335">
    <property type="entry name" value="S-adenosyl-L-methionine-dependent methyltransferases"/>
    <property type="match status" value="1"/>
</dbReference>
<evidence type="ECO:0000256" key="7">
    <source>
        <dbReference type="RuleBase" id="RU361257"/>
    </source>
</evidence>
<reference evidence="8 9" key="1">
    <citation type="submission" date="2014-06" db="EMBL/GenBank/DDBJ databases">
        <authorList>
            <person name="Urmite Genomes Urmite Genomes"/>
        </authorList>
    </citation>
    <scope>NUCLEOTIDE SEQUENCE [LARGE SCALE GENOMIC DNA]</scope>
</reference>
<dbReference type="Proteomes" id="UP000044071">
    <property type="component" value="Unassembled WGS sequence"/>
</dbReference>
<evidence type="ECO:0000256" key="1">
    <source>
        <dbReference type="ARBA" id="ARBA00006594"/>
    </source>
</evidence>
<organism evidence="8 9">
    <name type="scientific">Legionella massiliensis</name>
    <dbReference type="NCBI Taxonomy" id="1034943"/>
    <lineage>
        <taxon>Bacteria</taxon>
        <taxon>Pseudomonadati</taxon>
        <taxon>Pseudomonadota</taxon>
        <taxon>Gammaproteobacteria</taxon>
        <taxon>Legionellales</taxon>
        <taxon>Legionellaceae</taxon>
        <taxon>Legionella</taxon>
    </lineage>
</organism>